<dbReference type="PROSITE" id="PS01124">
    <property type="entry name" value="HTH_ARAC_FAMILY_2"/>
    <property type="match status" value="1"/>
</dbReference>
<dbReference type="AlphaFoldDB" id="A0A369VZ26"/>
<evidence type="ECO:0000313" key="2">
    <source>
        <dbReference type="EMBL" id="RDE06875.1"/>
    </source>
</evidence>
<organism evidence="2 3">
    <name type="scientific">Sphingomonas aracearum</name>
    <dbReference type="NCBI Taxonomy" id="2283317"/>
    <lineage>
        <taxon>Bacteria</taxon>
        <taxon>Pseudomonadati</taxon>
        <taxon>Pseudomonadota</taxon>
        <taxon>Alphaproteobacteria</taxon>
        <taxon>Sphingomonadales</taxon>
        <taxon>Sphingomonadaceae</taxon>
        <taxon>Sphingomonas</taxon>
    </lineage>
</organism>
<comment type="caution">
    <text evidence="2">The sequence shown here is derived from an EMBL/GenBank/DDBJ whole genome shotgun (WGS) entry which is preliminary data.</text>
</comment>
<name>A0A369VZ26_9SPHN</name>
<feature type="domain" description="HTH araC/xylS-type" evidence="1">
    <location>
        <begin position="183"/>
        <end position="283"/>
    </location>
</feature>
<sequence>MSLLQLNEMLPSDTGLPGAPAQSVASAIRYDRPDASVADWFTAYHHYEVPQAAADERTSWILPGTAYIRLMLRIDGPTAVTIGGRHIDPVPQYALYGPTSKAMEVREGGGVTIGFGISALGWARLTRWRASDLHNQVTPAERMLGAGVAERLAAELATVPAEQLKPALDRLLPDLLGPPNPDEAILRGLTTMILENSFAEIGEVATRLGVEPHALRRLSLRYFGMTPKVLLRRARFLRSYQRVTRLSAATDYRAIDPSYYDVSHFLRDAHTFLGMTPRHFHLLQRPQCEAALRACMPLSGTAQG</sequence>
<dbReference type="EMBL" id="QQNB01000001">
    <property type="protein sequence ID" value="RDE06875.1"/>
    <property type="molecule type" value="Genomic_DNA"/>
</dbReference>
<dbReference type="InterPro" id="IPR018060">
    <property type="entry name" value="HTH_AraC"/>
</dbReference>
<dbReference type="GO" id="GO:0043565">
    <property type="term" value="F:sequence-specific DNA binding"/>
    <property type="evidence" value="ECO:0007669"/>
    <property type="project" value="InterPro"/>
</dbReference>
<dbReference type="GO" id="GO:0003700">
    <property type="term" value="F:DNA-binding transcription factor activity"/>
    <property type="evidence" value="ECO:0007669"/>
    <property type="project" value="InterPro"/>
</dbReference>
<evidence type="ECO:0000313" key="3">
    <source>
        <dbReference type="Proteomes" id="UP000253918"/>
    </source>
</evidence>
<keyword evidence="3" id="KW-1185">Reference proteome</keyword>
<dbReference type="Proteomes" id="UP000253918">
    <property type="component" value="Unassembled WGS sequence"/>
</dbReference>
<dbReference type="Gene3D" id="1.10.10.60">
    <property type="entry name" value="Homeodomain-like"/>
    <property type="match status" value="1"/>
</dbReference>
<proteinExistence type="predicted"/>
<dbReference type="OrthoDB" id="2559672at2"/>
<gene>
    <name evidence="2" type="ORF">DVW87_04160</name>
</gene>
<reference evidence="2 3" key="1">
    <citation type="submission" date="2018-07" db="EMBL/GenBank/DDBJ databases">
        <title>a novel species of Sphingomonas isolated from the rhizosphere soil of Araceae plant.</title>
        <authorList>
            <person name="Zhiyong W."/>
            <person name="Qinglan Z."/>
            <person name="Zhiwei F."/>
            <person name="Ding X."/>
            <person name="Gejiao W."/>
            <person name="Shixue Z."/>
        </authorList>
    </citation>
    <scope>NUCLEOTIDE SEQUENCE [LARGE SCALE GENOMIC DNA]</scope>
    <source>
        <strain evidence="2 3">WZY 27</strain>
    </source>
</reference>
<accession>A0A369VZ26</accession>
<protein>
    <submittedName>
        <fullName evidence="2">AraC family transcriptional regulator</fullName>
    </submittedName>
</protein>
<evidence type="ECO:0000259" key="1">
    <source>
        <dbReference type="PROSITE" id="PS01124"/>
    </source>
</evidence>